<evidence type="ECO:0000256" key="3">
    <source>
        <dbReference type="ARBA" id="ARBA00022741"/>
    </source>
</evidence>
<evidence type="ECO:0000313" key="9">
    <source>
        <dbReference type="Proteomes" id="UP000887574"/>
    </source>
</evidence>
<dbReference type="GO" id="GO:0007186">
    <property type="term" value="P:G protein-coupled receptor signaling pathway"/>
    <property type="evidence" value="ECO:0007669"/>
    <property type="project" value="TreeGrafter"/>
</dbReference>
<protein>
    <submittedName>
        <fullName evidence="10">Protein kinase domain-containing protein</fullName>
    </submittedName>
</protein>
<dbReference type="Proteomes" id="UP000887574">
    <property type="component" value="Unplaced"/>
</dbReference>
<dbReference type="WBParaSite" id="jg5260">
    <property type="protein sequence ID" value="jg5260"/>
    <property type="gene ID" value="jg5260"/>
</dbReference>
<dbReference type="InterPro" id="IPR000719">
    <property type="entry name" value="Prot_kinase_dom"/>
</dbReference>
<name>A0A915ECM9_9BILA</name>
<evidence type="ECO:0000256" key="6">
    <source>
        <dbReference type="PROSITE-ProRule" id="PRU10141"/>
    </source>
</evidence>
<dbReference type="GO" id="GO:0005524">
    <property type="term" value="F:ATP binding"/>
    <property type="evidence" value="ECO:0007669"/>
    <property type="project" value="UniProtKB-UniRule"/>
</dbReference>
<evidence type="ECO:0000256" key="7">
    <source>
        <dbReference type="RuleBase" id="RU000304"/>
    </source>
</evidence>
<comment type="similarity">
    <text evidence="7">Belongs to the protein kinase superfamily.</text>
</comment>
<dbReference type="PROSITE" id="PS00108">
    <property type="entry name" value="PROTEIN_KINASE_ST"/>
    <property type="match status" value="1"/>
</dbReference>
<dbReference type="PANTHER" id="PTHR24355">
    <property type="entry name" value="G PROTEIN-COUPLED RECEPTOR KINASE/RIBOSOMAL PROTEIN S6 KINASE"/>
    <property type="match status" value="1"/>
</dbReference>
<reference evidence="10" key="1">
    <citation type="submission" date="2022-11" db="UniProtKB">
        <authorList>
            <consortium name="WormBaseParasite"/>
        </authorList>
    </citation>
    <scope>IDENTIFICATION</scope>
</reference>
<keyword evidence="2" id="KW-0808">Transferase</keyword>
<feature type="domain" description="Protein kinase" evidence="8">
    <location>
        <begin position="22"/>
        <end position="194"/>
    </location>
</feature>
<dbReference type="AlphaFoldDB" id="A0A915ECM9"/>
<sequence>MGGRYSSSNRANSPLDSQLSDFSLVRPIGRGAFGKVCIVYHRSMKDYFACKYMSKQRLIQNSVAKNVIRELELLRQLSHPFIVKLCFAYQDDEFIFEINELMLGGDLRFHLNEQGRFSEERAKLYICEVALALDYLHTSCQIVHRDIKPENILLDSVGHAHITDFNLAVKLEPQSLATSFSGWILDWVQQLIWS</sequence>
<keyword evidence="5 6" id="KW-0067">ATP-binding</keyword>
<dbReference type="InterPro" id="IPR017441">
    <property type="entry name" value="Protein_kinase_ATP_BS"/>
</dbReference>
<evidence type="ECO:0000256" key="1">
    <source>
        <dbReference type="ARBA" id="ARBA00022527"/>
    </source>
</evidence>
<dbReference type="FunFam" id="3.30.200.20:FF:000042">
    <property type="entry name" value="Aurora kinase A"/>
    <property type="match status" value="1"/>
</dbReference>
<accession>A0A915ECM9</accession>
<evidence type="ECO:0000256" key="2">
    <source>
        <dbReference type="ARBA" id="ARBA00022679"/>
    </source>
</evidence>
<evidence type="ECO:0000313" key="10">
    <source>
        <dbReference type="WBParaSite" id="jg5260"/>
    </source>
</evidence>
<keyword evidence="1 7" id="KW-0723">Serine/threonine-protein kinase</keyword>
<keyword evidence="9" id="KW-1185">Reference proteome</keyword>
<dbReference type="GO" id="GO:0004703">
    <property type="term" value="F:G protein-coupled receptor kinase activity"/>
    <property type="evidence" value="ECO:0007669"/>
    <property type="project" value="TreeGrafter"/>
</dbReference>
<dbReference type="InterPro" id="IPR008271">
    <property type="entry name" value="Ser/Thr_kinase_AS"/>
</dbReference>
<dbReference type="GO" id="GO:0009966">
    <property type="term" value="P:regulation of signal transduction"/>
    <property type="evidence" value="ECO:0007669"/>
    <property type="project" value="TreeGrafter"/>
</dbReference>
<dbReference type="Gene3D" id="3.30.200.20">
    <property type="entry name" value="Phosphorylase Kinase, domain 1"/>
    <property type="match status" value="1"/>
</dbReference>
<organism evidence="9 10">
    <name type="scientific">Ditylenchus dipsaci</name>
    <dbReference type="NCBI Taxonomy" id="166011"/>
    <lineage>
        <taxon>Eukaryota</taxon>
        <taxon>Metazoa</taxon>
        <taxon>Ecdysozoa</taxon>
        <taxon>Nematoda</taxon>
        <taxon>Chromadorea</taxon>
        <taxon>Rhabditida</taxon>
        <taxon>Tylenchina</taxon>
        <taxon>Tylenchomorpha</taxon>
        <taxon>Sphaerularioidea</taxon>
        <taxon>Anguinidae</taxon>
        <taxon>Anguininae</taxon>
        <taxon>Ditylenchus</taxon>
    </lineage>
</organism>
<keyword evidence="4" id="KW-0418">Kinase</keyword>
<dbReference type="InterPro" id="IPR011009">
    <property type="entry name" value="Kinase-like_dom_sf"/>
</dbReference>
<evidence type="ECO:0000256" key="5">
    <source>
        <dbReference type="ARBA" id="ARBA00022840"/>
    </source>
</evidence>
<evidence type="ECO:0000259" key="8">
    <source>
        <dbReference type="PROSITE" id="PS50011"/>
    </source>
</evidence>
<feature type="binding site" evidence="6">
    <location>
        <position position="51"/>
    </location>
    <ligand>
        <name>ATP</name>
        <dbReference type="ChEBI" id="CHEBI:30616"/>
    </ligand>
</feature>
<dbReference type="Gene3D" id="1.10.510.10">
    <property type="entry name" value="Transferase(Phosphotransferase) domain 1"/>
    <property type="match status" value="1"/>
</dbReference>
<dbReference type="PANTHER" id="PTHR24355:SF30">
    <property type="entry name" value="SERINE_THREONINE-PROTEIN KINASE 32B ISOFORM X1"/>
    <property type="match status" value="1"/>
</dbReference>
<dbReference type="SUPFAM" id="SSF56112">
    <property type="entry name" value="Protein kinase-like (PK-like)"/>
    <property type="match status" value="1"/>
</dbReference>
<dbReference type="GO" id="GO:0001664">
    <property type="term" value="F:G protein-coupled receptor binding"/>
    <property type="evidence" value="ECO:0007669"/>
    <property type="project" value="TreeGrafter"/>
</dbReference>
<proteinExistence type="inferred from homology"/>
<dbReference type="PROSITE" id="PS00107">
    <property type="entry name" value="PROTEIN_KINASE_ATP"/>
    <property type="match status" value="1"/>
</dbReference>
<evidence type="ECO:0000256" key="4">
    <source>
        <dbReference type="ARBA" id="ARBA00022777"/>
    </source>
</evidence>
<dbReference type="Pfam" id="PF00069">
    <property type="entry name" value="Pkinase"/>
    <property type="match status" value="1"/>
</dbReference>
<keyword evidence="3 6" id="KW-0547">Nucleotide-binding</keyword>
<dbReference type="SMART" id="SM00220">
    <property type="entry name" value="S_TKc"/>
    <property type="match status" value="1"/>
</dbReference>
<dbReference type="PROSITE" id="PS50011">
    <property type="entry name" value="PROTEIN_KINASE_DOM"/>
    <property type="match status" value="1"/>
</dbReference>